<proteinExistence type="predicted"/>
<evidence type="ECO:0000313" key="2">
    <source>
        <dbReference type="Proteomes" id="UP000178532"/>
    </source>
</evidence>
<dbReference type="AlphaFoldDB" id="A0A1F6DLM9"/>
<sequence>MSTYNVARSAVEVSGHKADLFKVGFGTSAQNDEIVRDAEKVLAGIFDESDDELSTTCKGGSLALVNGPASLPVAVVIAHSLLHRYGAVAVFDPKMSGYVVAASHNPATPLGMVIPA</sequence>
<dbReference type="Proteomes" id="UP000178532">
    <property type="component" value="Unassembled WGS sequence"/>
</dbReference>
<gene>
    <name evidence="1" type="ORF">A3C19_03430</name>
</gene>
<name>A0A1F6DLM9_9BACT</name>
<accession>A0A1F6DLM9</accession>
<comment type="caution">
    <text evidence="1">The sequence shown here is derived from an EMBL/GenBank/DDBJ whole genome shotgun (WGS) entry which is preliminary data.</text>
</comment>
<evidence type="ECO:0000313" key="1">
    <source>
        <dbReference type="EMBL" id="OGG62324.1"/>
    </source>
</evidence>
<protein>
    <submittedName>
        <fullName evidence="1">Uncharacterized protein</fullName>
    </submittedName>
</protein>
<dbReference type="Pfam" id="PF09620">
    <property type="entry name" value="Cas_csx3"/>
    <property type="match status" value="1"/>
</dbReference>
<reference evidence="1 2" key="1">
    <citation type="journal article" date="2016" name="Nat. Commun.">
        <title>Thousands of microbial genomes shed light on interconnected biogeochemical processes in an aquifer system.</title>
        <authorList>
            <person name="Anantharaman K."/>
            <person name="Brown C.T."/>
            <person name="Hug L.A."/>
            <person name="Sharon I."/>
            <person name="Castelle C.J."/>
            <person name="Probst A.J."/>
            <person name="Thomas B.C."/>
            <person name="Singh A."/>
            <person name="Wilkins M.J."/>
            <person name="Karaoz U."/>
            <person name="Brodie E.L."/>
            <person name="Williams K.H."/>
            <person name="Hubbard S.S."/>
            <person name="Banfield J.F."/>
        </authorList>
    </citation>
    <scope>NUCLEOTIDE SEQUENCE [LARGE SCALE GENOMIC DNA]</scope>
</reference>
<dbReference type="EMBL" id="MFLI01000008">
    <property type="protein sequence ID" value="OGG62324.1"/>
    <property type="molecule type" value="Genomic_DNA"/>
</dbReference>
<dbReference type="STRING" id="1798495.A3C19_03430"/>
<organism evidence="1 2">
    <name type="scientific">Candidatus Kaiserbacteria bacterium RIFCSPHIGHO2_02_FULL_54_22</name>
    <dbReference type="NCBI Taxonomy" id="1798495"/>
    <lineage>
        <taxon>Bacteria</taxon>
        <taxon>Candidatus Kaiseribacteriota</taxon>
    </lineage>
</organism>
<dbReference type="InterPro" id="IPR013409">
    <property type="entry name" value="CRISPR-assoc_prot_Crn3/Csx3"/>
</dbReference>